<evidence type="ECO:0000256" key="1">
    <source>
        <dbReference type="ARBA" id="ARBA00022729"/>
    </source>
</evidence>
<accession>A0A7W3QR24</accession>
<dbReference type="Gene3D" id="2.60.40.760">
    <property type="entry name" value="Expansin, cellulose-binding-like domain"/>
    <property type="match status" value="1"/>
</dbReference>
<comment type="caution">
    <text evidence="3">The sequence shown here is derived from an EMBL/GenBank/DDBJ whole genome shotgun (WGS) entry which is preliminary data.</text>
</comment>
<protein>
    <submittedName>
        <fullName evidence="3">Expansin (Peptidoglycan-binding protein)</fullName>
    </submittedName>
</protein>
<dbReference type="EMBL" id="JACJIA010000013">
    <property type="protein sequence ID" value="MBA8955933.1"/>
    <property type="molecule type" value="Genomic_DNA"/>
</dbReference>
<keyword evidence="1" id="KW-0732">Signal</keyword>
<evidence type="ECO:0000256" key="2">
    <source>
        <dbReference type="SAM" id="MobiDB-lite"/>
    </source>
</evidence>
<dbReference type="AlphaFoldDB" id="A0A7W3QR24"/>
<organism evidence="3 4">
    <name type="scientific">Actinomadura namibiensis</name>
    <dbReference type="NCBI Taxonomy" id="182080"/>
    <lineage>
        <taxon>Bacteria</taxon>
        <taxon>Bacillati</taxon>
        <taxon>Actinomycetota</taxon>
        <taxon>Actinomycetes</taxon>
        <taxon>Streptosporangiales</taxon>
        <taxon>Thermomonosporaceae</taxon>
        <taxon>Actinomadura</taxon>
    </lineage>
</organism>
<dbReference type="CDD" id="cd22272">
    <property type="entry name" value="DPBB_EXLX1-like"/>
    <property type="match status" value="1"/>
</dbReference>
<dbReference type="PANTHER" id="PTHR31836:SF21">
    <property type="entry name" value="EXPANSIN-LIKE PROTEIN 7"/>
    <property type="match status" value="1"/>
</dbReference>
<evidence type="ECO:0000313" key="3">
    <source>
        <dbReference type="EMBL" id="MBA8955933.1"/>
    </source>
</evidence>
<dbReference type="InterPro" id="IPR051477">
    <property type="entry name" value="Expansin_CellWall"/>
</dbReference>
<keyword evidence="4" id="KW-1185">Reference proteome</keyword>
<sequence>MHATPRRGSGRHRLWALLSLAVIAALAFGAVRLQADACAAVPPAGRDPGPAGSGTAVHHRDWSEVLCSLGPLPEDGAYVSLASATFGRAEWCGSYLEVRGPRGAVRAMVVDRCRGCGTGRVGLSEHAFARVAGDAGRGVVAVRWRPLRDPAPAGRLAFRVKPGSSARWLGLLVTGHGNPLARVEVGTPGGWRGLRRGGDNHWVGTGVGGGPFTVRVADRHGRRAVVRGVGLRPGAVQRTRTRLYDHPRPPRARPSPSPIPPATPARPTPPPRPTPREHTPPPLARTTPTTPPTSPCR</sequence>
<dbReference type="InterPro" id="IPR049818">
    <property type="entry name" value="Expansin_EXLX1-like"/>
</dbReference>
<gene>
    <name evidence="3" type="ORF">HNR61_007615</name>
</gene>
<reference evidence="3 4" key="1">
    <citation type="submission" date="2020-08" db="EMBL/GenBank/DDBJ databases">
        <title>Genomic Encyclopedia of Type Strains, Phase IV (KMG-IV): sequencing the most valuable type-strain genomes for metagenomic binning, comparative biology and taxonomic classification.</title>
        <authorList>
            <person name="Goeker M."/>
        </authorList>
    </citation>
    <scope>NUCLEOTIDE SEQUENCE [LARGE SCALE GENOMIC DNA]</scope>
    <source>
        <strain evidence="3 4">DSM 44197</strain>
    </source>
</reference>
<dbReference type="RefSeq" id="WP_182847870.1">
    <property type="nucleotide sequence ID" value="NZ_BAAALP010000026.1"/>
</dbReference>
<name>A0A7W3QR24_ACTNM</name>
<dbReference type="PANTHER" id="PTHR31836">
    <property type="match status" value="1"/>
</dbReference>
<dbReference type="NCBIfam" id="NF041144">
    <property type="entry name" value="expansin_EXLX1"/>
    <property type="match status" value="1"/>
</dbReference>
<dbReference type="InterPro" id="IPR036749">
    <property type="entry name" value="Expansin_CBD_sf"/>
</dbReference>
<dbReference type="Gene3D" id="2.40.40.10">
    <property type="entry name" value="RlpA-like domain"/>
    <property type="match status" value="1"/>
</dbReference>
<dbReference type="InterPro" id="IPR036908">
    <property type="entry name" value="RlpA-like_sf"/>
</dbReference>
<feature type="region of interest" description="Disordered" evidence="2">
    <location>
        <begin position="229"/>
        <end position="297"/>
    </location>
</feature>
<dbReference type="SUPFAM" id="SSF49590">
    <property type="entry name" value="PHL pollen allergen"/>
    <property type="match status" value="1"/>
</dbReference>
<proteinExistence type="predicted"/>
<evidence type="ECO:0000313" key="4">
    <source>
        <dbReference type="Proteomes" id="UP000572680"/>
    </source>
</evidence>
<dbReference type="Proteomes" id="UP000572680">
    <property type="component" value="Unassembled WGS sequence"/>
</dbReference>
<dbReference type="SUPFAM" id="SSF50685">
    <property type="entry name" value="Barwin-like endoglucanases"/>
    <property type="match status" value="1"/>
</dbReference>
<feature type="compositionally biased region" description="Pro residues" evidence="2">
    <location>
        <begin position="252"/>
        <end position="273"/>
    </location>
</feature>